<sequence length="688" mass="77692">MKKISAIAASVALSLGALSLTACSPKQDAQAEQAEVKPLTSGIALENMDKSYKAADNFYRHTNGKWLDTTEIPGDKSNYGSFSKLYDDAQQNLKTIIERSSQAKNNKPGSDEQKLGDFYNSFMDESQAEEKGFAPLEGLVAKINSVETHNDVASLIGGLYSAGVSGPLGWYVNNDAKKSDQYAVYVVQSGLGLPDRDYYLKDDEKSKANRAAYVSYITDMLTMAGSEDAAGAASRILALETQIAEKQWSRVESRDANKRYNKYSTEEFTKYMGDFPWEVYAKATGLDKVDSVIASQNTYLKAFGEVFNTVDVNTWKEYLTLHLVSEYGSKLSKQFVDRSFSFYGTDLRGIEEQQPRWKQAVNGVNSVLGELLGRLYVAEHFKPEAKARMEQLVKNVIKGYEVAIKELEWMSEETKKSALEKLSKFTPKIGYPDEWKDYSSLEIKPGDLVGNYMRYNQWQMQNMLEKLGQPIDRNEWHMTPQTVNAYYNPVMNEIVFPAAILQPPFFNLEAEDAVNYGGIGAVIGHELGHGFDDQGAKYDGEGNLRNWWTESDEEQFNARGKMFSEQYSKFEVFPGEFVNGDLTLGENIGDLGGLTVAYKAYFLSLEGKAAPVLDGYTAEQRIFLGWGQIWRRLYRDKELQTRLKTDSHSPSEYRVNGILQNMPEFYEAFDVKEGNGLYLKKEDRVKIW</sequence>
<accession>A0A2S7USJ6</accession>
<evidence type="ECO:0000256" key="3">
    <source>
        <dbReference type="ARBA" id="ARBA00022670"/>
    </source>
</evidence>
<dbReference type="PROSITE" id="PS51885">
    <property type="entry name" value="NEPRILYSIN"/>
    <property type="match status" value="1"/>
</dbReference>
<keyword evidence="6" id="KW-0862">Zinc</keyword>
<dbReference type="Gene3D" id="1.10.1380.10">
    <property type="entry name" value="Neutral endopeptidase , domain2"/>
    <property type="match status" value="1"/>
</dbReference>
<evidence type="ECO:0000259" key="10">
    <source>
        <dbReference type="Pfam" id="PF05649"/>
    </source>
</evidence>
<dbReference type="PANTHER" id="PTHR11733">
    <property type="entry name" value="ZINC METALLOPROTEASE FAMILY M13 NEPRILYSIN-RELATED"/>
    <property type="match status" value="1"/>
</dbReference>
<dbReference type="InterPro" id="IPR042089">
    <property type="entry name" value="Peptidase_M13_dom_2"/>
</dbReference>
<protein>
    <submittedName>
        <fullName evidence="11">Peptidase M13</fullName>
    </submittedName>
</protein>
<feature type="chain" id="PRO_5015721053" evidence="8">
    <location>
        <begin position="23"/>
        <end position="688"/>
    </location>
</feature>
<keyword evidence="8" id="KW-0732">Signal</keyword>
<dbReference type="InterPro" id="IPR008753">
    <property type="entry name" value="Peptidase_M13_N"/>
</dbReference>
<proteinExistence type="inferred from homology"/>
<dbReference type="Gene3D" id="3.40.390.10">
    <property type="entry name" value="Collagenase (Catalytic Domain)"/>
    <property type="match status" value="1"/>
</dbReference>
<dbReference type="InterPro" id="IPR000718">
    <property type="entry name" value="Peptidase_M13"/>
</dbReference>
<dbReference type="PROSITE" id="PS51257">
    <property type="entry name" value="PROKAR_LIPOPROTEIN"/>
    <property type="match status" value="1"/>
</dbReference>
<gene>
    <name evidence="11" type="ORF">BTO11_00245</name>
</gene>
<evidence type="ECO:0000256" key="5">
    <source>
        <dbReference type="ARBA" id="ARBA00022801"/>
    </source>
</evidence>
<evidence type="ECO:0000259" key="9">
    <source>
        <dbReference type="Pfam" id="PF01431"/>
    </source>
</evidence>
<dbReference type="Proteomes" id="UP000239007">
    <property type="component" value="Unassembled WGS sequence"/>
</dbReference>
<evidence type="ECO:0000313" key="11">
    <source>
        <dbReference type="EMBL" id="PQJ52240.1"/>
    </source>
</evidence>
<dbReference type="GO" id="GO:0016485">
    <property type="term" value="P:protein processing"/>
    <property type="evidence" value="ECO:0007669"/>
    <property type="project" value="TreeGrafter"/>
</dbReference>
<dbReference type="InterPro" id="IPR018497">
    <property type="entry name" value="Peptidase_M13_C"/>
</dbReference>
<evidence type="ECO:0000313" key="12">
    <source>
        <dbReference type="Proteomes" id="UP000239007"/>
    </source>
</evidence>
<dbReference type="Pfam" id="PF05649">
    <property type="entry name" value="Peptidase_M13_N"/>
    <property type="match status" value="1"/>
</dbReference>
<organism evidence="11 12">
    <name type="scientific">Psychrosphaera saromensis</name>
    <dbReference type="NCBI Taxonomy" id="716813"/>
    <lineage>
        <taxon>Bacteria</taxon>
        <taxon>Pseudomonadati</taxon>
        <taxon>Pseudomonadota</taxon>
        <taxon>Gammaproteobacteria</taxon>
        <taxon>Alteromonadales</taxon>
        <taxon>Pseudoalteromonadaceae</taxon>
        <taxon>Psychrosphaera</taxon>
    </lineage>
</organism>
<dbReference type="InterPro" id="IPR024079">
    <property type="entry name" value="MetalloPept_cat_dom_sf"/>
</dbReference>
<dbReference type="PRINTS" id="PR00786">
    <property type="entry name" value="NEPRILYSIN"/>
</dbReference>
<reference evidence="11 12" key="1">
    <citation type="submission" date="2016-12" db="EMBL/GenBank/DDBJ databases">
        <title>Diversity of luminous bacteria.</title>
        <authorList>
            <person name="Yoshizawa S."/>
            <person name="Kogure K."/>
        </authorList>
    </citation>
    <scope>NUCLEOTIDE SEQUENCE [LARGE SCALE GENOMIC DNA]</scope>
    <source>
        <strain evidence="11 12">SA4-48</strain>
    </source>
</reference>
<dbReference type="PANTHER" id="PTHR11733:SF167">
    <property type="entry name" value="FI17812P1-RELATED"/>
    <property type="match status" value="1"/>
</dbReference>
<evidence type="ECO:0000256" key="6">
    <source>
        <dbReference type="ARBA" id="ARBA00022833"/>
    </source>
</evidence>
<dbReference type="SUPFAM" id="SSF55486">
    <property type="entry name" value="Metalloproteases ('zincins'), catalytic domain"/>
    <property type="match status" value="1"/>
</dbReference>
<dbReference type="GO" id="GO:0004222">
    <property type="term" value="F:metalloendopeptidase activity"/>
    <property type="evidence" value="ECO:0007669"/>
    <property type="project" value="InterPro"/>
</dbReference>
<feature type="domain" description="Peptidase M13 N-terminal" evidence="10">
    <location>
        <begin position="56"/>
        <end position="432"/>
    </location>
</feature>
<evidence type="ECO:0000256" key="8">
    <source>
        <dbReference type="SAM" id="SignalP"/>
    </source>
</evidence>
<evidence type="ECO:0000256" key="2">
    <source>
        <dbReference type="ARBA" id="ARBA00007357"/>
    </source>
</evidence>
<keyword evidence="12" id="KW-1185">Reference proteome</keyword>
<dbReference type="GO" id="GO:0046872">
    <property type="term" value="F:metal ion binding"/>
    <property type="evidence" value="ECO:0007669"/>
    <property type="project" value="UniProtKB-KW"/>
</dbReference>
<dbReference type="Pfam" id="PF01431">
    <property type="entry name" value="Peptidase_M13"/>
    <property type="match status" value="1"/>
</dbReference>
<feature type="domain" description="Peptidase M13 C-terminal" evidence="9">
    <location>
        <begin position="484"/>
        <end position="685"/>
    </location>
</feature>
<evidence type="ECO:0000256" key="4">
    <source>
        <dbReference type="ARBA" id="ARBA00022723"/>
    </source>
</evidence>
<dbReference type="AlphaFoldDB" id="A0A2S7USJ6"/>
<dbReference type="GO" id="GO:0005886">
    <property type="term" value="C:plasma membrane"/>
    <property type="evidence" value="ECO:0007669"/>
    <property type="project" value="TreeGrafter"/>
</dbReference>
<dbReference type="EMBL" id="MSCH01000003">
    <property type="protein sequence ID" value="PQJ52240.1"/>
    <property type="molecule type" value="Genomic_DNA"/>
</dbReference>
<name>A0A2S7USJ6_9GAMM</name>
<evidence type="ECO:0000256" key="7">
    <source>
        <dbReference type="ARBA" id="ARBA00023049"/>
    </source>
</evidence>
<evidence type="ECO:0000256" key="1">
    <source>
        <dbReference type="ARBA" id="ARBA00001947"/>
    </source>
</evidence>
<keyword evidence="5" id="KW-0378">Hydrolase</keyword>
<feature type="signal peptide" evidence="8">
    <location>
        <begin position="1"/>
        <end position="22"/>
    </location>
</feature>
<dbReference type="CDD" id="cd08662">
    <property type="entry name" value="M13"/>
    <property type="match status" value="1"/>
</dbReference>
<keyword evidence="7" id="KW-0482">Metalloprotease</keyword>
<keyword evidence="3" id="KW-0645">Protease</keyword>
<comment type="similarity">
    <text evidence="2">Belongs to the peptidase M13 family.</text>
</comment>
<comment type="cofactor">
    <cofactor evidence="1">
        <name>Zn(2+)</name>
        <dbReference type="ChEBI" id="CHEBI:29105"/>
    </cofactor>
</comment>
<dbReference type="OrthoDB" id="9775677at2"/>
<keyword evidence="4" id="KW-0479">Metal-binding</keyword>
<dbReference type="RefSeq" id="WP_105050693.1">
    <property type="nucleotide sequence ID" value="NZ_BMYG01000005.1"/>
</dbReference>
<comment type="caution">
    <text evidence="11">The sequence shown here is derived from an EMBL/GenBank/DDBJ whole genome shotgun (WGS) entry which is preliminary data.</text>
</comment>